<accession>A0A087DU75</accession>
<feature type="region of interest" description="Disordered" evidence="1">
    <location>
        <begin position="40"/>
        <end position="59"/>
    </location>
</feature>
<sequence>MGVFSGSRSVRDFHSYEGAPNYWNHKYAEEDISIHAPVRERRVSSEENTPTCRFQSTLP</sequence>
<protein>
    <submittedName>
        <fullName evidence="2">Uncharacterized protein</fullName>
    </submittedName>
</protein>
<proteinExistence type="predicted"/>
<dbReference type="AlphaFoldDB" id="A0A087DU75"/>
<comment type="caution">
    <text evidence="2">The sequence shown here is derived from an EMBL/GenBank/DDBJ whole genome shotgun (WGS) entry which is preliminary data.</text>
</comment>
<evidence type="ECO:0000313" key="3">
    <source>
        <dbReference type="Proteomes" id="UP000029055"/>
    </source>
</evidence>
<organism evidence="2 3">
    <name type="scientific">Bifidobacterium subtile</name>
    <dbReference type="NCBI Taxonomy" id="77635"/>
    <lineage>
        <taxon>Bacteria</taxon>
        <taxon>Bacillati</taxon>
        <taxon>Actinomycetota</taxon>
        <taxon>Actinomycetes</taxon>
        <taxon>Bifidobacteriales</taxon>
        <taxon>Bifidobacteriaceae</taxon>
        <taxon>Bifidobacterium</taxon>
    </lineage>
</organism>
<evidence type="ECO:0000313" key="2">
    <source>
        <dbReference type="EMBL" id="KFI99075.1"/>
    </source>
</evidence>
<reference evidence="2 3" key="1">
    <citation type="submission" date="2014-03" db="EMBL/GenBank/DDBJ databases">
        <title>Genomics of Bifidobacteria.</title>
        <authorList>
            <person name="Ventura M."/>
            <person name="Milani C."/>
            <person name="Lugli G.A."/>
        </authorList>
    </citation>
    <scope>NUCLEOTIDE SEQUENCE [LARGE SCALE GENOMIC DNA]</scope>
    <source>
        <strain evidence="2 3">LMG 11597</strain>
    </source>
</reference>
<feature type="compositionally biased region" description="Polar residues" evidence="1">
    <location>
        <begin position="46"/>
        <end position="59"/>
    </location>
</feature>
<keyword evidence="3" id="KW-1185">Reference proteome</keyword>
<gene>
    <name evidence="2" type="ORF">BISU_2278</name>
</gene>
<dbReference type="EMBL" id="JGZR01000016">
    <property type="protein sequence ID" value="KFI99075.1"/>
    <property type="molecule type" value="Genomic_DNA"/>
</dbReference>
<evidence type="ECO:0000256" key="1">
    <source>
        <dbReference type="SAM" id="MobiDB-lite"/>
    </source>
</evidence>
<dbReference type="Proteomes" id="UP000029055">
    <property type="component" value="Unassembled WGS sequence"/>
</dbReference>
<name>A0A087DU75_9BIFI</name>